<dbReference type="CDD" id="cd02516">
    <property type="entry name" value="CDP-ME_synthetase"/>
    <property type="match status" value="1"/>
</dbReference>
<evidence type="ECO:0000256" key="7">
    <source>
        <dbReference type="HAMAP-Rule" id="MF_00108"/>
    </source>
</evidence>
<evidence type="ECO:0000256" key="1">
    <source>
        <dbReference type="ARBA" id="ARBA00001282"/>
    </source>
</evidence>
<feature type="site" description="Positions MEP for the nucleophilic attack" evidence="7">
    <location>
        <position position="183"/>
    </location>
</feature>
<accession>A0A364V6H1</accession>
<dbReference type="InterPro" id="IPR001228">
    <property type="entry name" value="IspD"/>
</dbReference>
<gene>
    <name evidence="7" type="primary">ispD</name>
    <name evidence="9" type="ORF">DLJ54_04220</name>
</gene>
<dbReference type="GO" id="GO:0050518">
    <property type="term" value="F:2-C-methyl-D-erythritol 4-phosphate cytidylyltransferase activity"/>
    <property type="evidence" value="ECO:0007669"/>
    <property type="project" value="UniProtKB-UniRule"/>
</dbReference>
<feature type="site" description="Transition state stabilizer" evidence="7">
    <location>
        <position position="25"/>
    </location>
</feature>
<dbReference type="EMBL" id="QHCV01000031">
    <property type="protein sequence ID" value="RAV32245.1"/>
    <property type="molecule type" value="Genomic_DNA"/>
</dbReference>
<dbReference type="InterPro" id="IPR034683">
    <property type="entry name" value="IspD/TarI"/>
</dbReference>
<feature type="compositionally biased region" description="Basic and acidic residues" evidence="8">
    <location>
        <begin position="285"/>
        <end position="295"/>
    </location>
</feature>
<dbReference type="AlphaFoldDB" id="A0A364V6H1"/>
<feature type="site" description="Transition state stabilizer" evidence="7">
    <location>
        <position position="32"/>
    </location>
</feature>
<evidence type="ECO:0000313" key="9">
    <source>
        <dbReference type="EMBL" id="RAV32245.1"/>
    </source>
</evidence>
<organism evidence="9 10">
    <name type="scientific">Corynebacterium heidelbergense</name>
    <dbReference type="NCBI Taxonomy" id="2055947"/>
    <lineage>
        <taxon>Bacteria</taxon>
        <taxon>Bacillati</taxon>
        <taxon>Actinomycetota</taxon>
        <taxon>Actinomycetes</taxon>
        <taxon>Mycobacteriales</taxon>
        <taxon>Corynebacteriaceae</taxon>
        <taxon>Corynebacterium</taxon>
    </lineage>
</organism>
<dbReference type="Pfam" id="PF01128">
    <property type="entry name" value="IspD"/>
    <property type="match status" value="1"/>
</dbReference>
<dbReference type="PROSITE" id="PS01295">
    <property type="entry name" value="ISPD"/>
    <property type="match status" value="1"/>
</dbReference>
<comment type="caution">
    <text evidence="9">The sequence shown here is derived from an EMBL/GenBank/DDBJ whole genome shotgun (WGS) entry which is preliminary data.</text>
</comment>
<keyword evidence="6 7" id="KW-0414">Isoprene biosynthesis</keyword>
<dbReference type="InterPro" id="IPR029044">
    <property type="entry name" value="Nucleotide-diphossugar_trans"/>
</dbReference>
<evidence type="ECO:0000256" key="4">
    <source>
        <dbReference type="ARBA" id="ARBA00022679"/>
    </source>
</evidence>
<comment type="function">
    <text evidence="7">Catalyzes the formation of 4-diphosphocytidyl-2-C-methyl-D-erythritol from CTP and 2-C-methyl-D-erythritol 4-phosphate (MEP).</text>
</comment>
<dbReference type="FunFam" id="3.90.550.10:FF:000003">
    <property type="entry name" value="2-C-methyl-D-erythritol 4-phosphate cytidylyltransferase"/>
    <property type="match status" value="1"/>
</dbReference>
<proteinExistence type="inferred from homology"/>
<dbReference type="PANTHER" id="PTHR32125">
    <property type="entry name" value="2-C-METHYL-D-ERYTHRITOL 4-PHOSPHATE CYTIDYLYLTRANSFERASE, CHLOROPLASTIC"/>
    <property type="match status" value="1"/>
</dbReference>
<dbReference type="PANTHER" id="PTHR32125:SF4">
    <property type="entry name" value="2-C-METHYL-D-ERYTHRITOL 4-PHOSPHATE CYTIDYLYLTRANSFERASE, CHLOROPLASTIC"/>
    <property type="match status" value="1"/>
</dbReference>
<dbReference type="SUPFAM" id="SSF53448">
    <property type="entry name" value="Nucleotide-diphospho-sugar transferases"/>
    <property type="match status" value="1"/>
</dbReference>
<dbReference type="Proteomes" id="UP000251577">
    <property type="component" value="Unassembled WGS sequence"/>
</dbReference>
<comment type="catalytic activity">
    <reaction evidence="1 7">
        <text>2-C-methyl-D-erythritol 4-phosphate + CTP + H(+) = 4-CDP-2-C-methyl-D-erythritol + diphosphate</text>
        <dbReference type="Rhea" id="RHEA:13429"/>
        <dbReference type="ChEBI" id="CHEBI:15378"/>
        <dbReference type="ChEBI" id="CHEBI:33019"/>
        <dbReference type="ChEBI" id="CHEBI:37563"/>
        <dbReference type="ChEBI" id="CHEBI:57823"/>
        <dbReference type="ChEBI" id="CHEBI:58262"/>
        <dbReference type="EC" id="2.7.7.60"/>
    </reaction>
</comment>
<dbReference type="InterPro" id="IPR050088">
    <property type="entry name" value="IspD/TarI_cytidylyltransf_bact"/>
</dbReference>
<evidence type="ECO:0000256" key="5">
    <source>
        <dbReference type="ARBA" id="ARBA00022695"/>
    </source>
</evidence>
<keyword evidence="5 7" id="KW-0548">Nucleotidyltransferase</keyword>
<feature type="compositionally biased region" description="Low complexity" evidence="8">
    <location>
        <begin position="260"/>
        <end position="284"/>
    </location>
</feature>
<evidence type="ECO:0000256" key="8">
    <source>
        <dbReference type="SAM" id="MobiDB-lite"/>
    </source>
</evidence>
<sequence>MTPPEIDPTDAPVCAVVAAAGSGTRLGRDMPKAFVDLGGRTLLERALDGIGVSGVVDRVAVVVSEAMWGRAEEIIEDATNNALWEPLEIQLVPGGGERADSVRAGLQAMAKTIDGPEPTAGAIVLVHDAARCLTPATVFRRVVEQTRAGLSSGQWAGVIPAVPVVDTVKTVDEQGFVLGTPARRTLRAVQTPQGFGLQDLMSANEAFTRSGLAGAEATDDASIMELAGHRVLTVAGDPRALKITTPEDYEAALRLLDWGAQPQRRPAPPGADDLAGGNAAGQGLARDDLADEEKR</sequence>
<evidence type="ECO:0000313" key="10">
    <source>
        <dbReference type="Proteomes" id="UP000251577"/>
    </source>
</evidence>
<dbReference type="InterPro" id="IPR018294">
    <property type="entry name" value="ISPD_synthase_CS"/>
</dbReference>
<dbReference type="NCBIfam" id="TIGR00453">
    <property type="entry name" value="ispD"/>
    <property type="match status" value="1"/>
</dbReference>
<feature type="region of interest" description="Disordered" evidence="8">
    <location>
        <begin position="260"/>
        <end position="295"/>
    </location>
</feature>
<keyword evidence="4 7" id="KW-0808">Transferase</keyword>
<name>A0A364V6H1_9CORY</name>
<evidence type="ECO:0000256" key="3">
    <source>
        <dbReference type="ARBA" id="ARBA00009789"/>
    </source>
</evidence>
<comment type="pathway">
    <text evidence="2 7">Isoprenoid biosynthesis; isopentenyl diphosphate biosynthesis via DXP pathway; isopentenyl diphosphate from 1-deoxy-D-xylulose 5-phosphate: step 2/6.</text>
</comment>
<dbReference type="HAMAP" id="MF_00108">
    <property type="entry name" value="IspD"/>
    <property type="match status" value="1"/>
</dbReference>
<keyword evidence="10" id="KW-1185">Reference proteome</keyword>
<feature type="site" description="Positions MEP for the nucleophilic attack" evidence="7">
    <location>
        <position position="242"/>
    </location>
</feature>
<evidence type="ECO:0000256" key="6">
    <source>
        <dbReference type="ARBA" id="ARBA00023229"/>
    </source>
</evidence>
<dbReference type="EC" id="2.7.7.60" evidence="7"/>
<dbReference type="RefSeq" id="WP_113630571.1">
    <property type="nucleotide sequence ID" value="NZ_QHCV01000031.1"/>
</dbReference>
<evidence type="ECO:0000256" key="2">
    <source>
        <dbReference type="ARBA" id="ARBA00004787"/>
    </source>
</evidence>
<reference evidence="9 10" key="1">
    <citation type="journal article" date="2018" name="Syst. Appl. Microbiol.">
        <title>Corynebacterium heidelbergense sp. nov., isolated from the preen glands of Egyptian geese (Alopochen aegyptiacus).</title>
        <authorList>
            <person name="Braun M.S."/>
            <person name="Wang E."/>
            <person name="Zimmermann S."/>
            <person name="Wink M."/>
        </authorList>
    </citation>
    <scope>NUCLEOTIDE SEQUENCE [LARGE SCALE GENOMIC DNA]</scope>
    <source>
        <strain evidence="9 10">647</strain>
    </source>
</reference>
<protein>
    <recommendedName>
        <fullName evidence="7">2-C-methyl-D-erythritol 4-phosphate cytidylyltransferase</fullName>
        <ecNumber evidence="7">2.7.7.60</ecNumber>
    </recommendedName>
    <alternativeName>
        <fullName evidence="7">4-diphosphocytidyl-2C-methyl-D-erythritol synthase</fullName>
    </alternativeName>
    <alternativeName>
        <fullName evidence="7">MEP cytidylyltransferase</fullName>
        <shortName evidence="7">MCT</shortName>
    </alternativeName>
</protein>
<comment type="similarity">
    <text evidence="3 7">Belongs to the IspD/TarI cytidylyltransferase family. IspD subfamily.</text>
</comment>
<dbReference type="Gene3D" id="3.90.550.10">
    <property type="entry name" value="Spore Coat Polysaccharide Biosynthesis Protein SpsA, Chain A"/>
    <property type="match status" value="1"/>
</dbReference>
<dbReference type="UniPathway" id="UPA00056">
    <property type="reaction ID" value="UER00093"/>
</dbReference>
<dbReference type="GO" id="GO:0019288">
    <property type="term" value="P:isopentenyl diphosphate biosynthetic process, methylerythritol 4-phosphate pathway"/>
    <property type="evidence" value="ECO:0007669"/>
    <property type="project" value="UniProtKB-UniRule"/>
</dbReference>